<gene>
    <name evidence="2" type="ORF">Rleg4DRAFT_6058</name>
</gene>
<evidence type="ECO:0000313" key="3">
    <source>
        <dbReference type="Proteomes" id="UP000005732"/>
    </source>
</evidence>
<dbReference type="Gene3D" id="3.10.450.50">
    <property type="match status" value="1"/>
</dbReference>
<evidence type="ECO:0000259" key="1">
    <source>
        <dbReference type="Pfam" id="PF13474"/>
    </source>
</evidence>
<keyword evidence="2" id="KW-0418">Kinase</keyword>
<dbReference type="HOGENOM" id="CLU_2864754_0_0_5"/>
<keyword evidence="2" id="KW-0808">Transferase</keyword>
<dbReference type="AlphaFoldDB" id="J0WEI7"/>
<reference evidence="2 3" key="1">
    <citation type="submission" date="2012-02" db="EMBL/GenBank/DDBJ databases">
        <title>Improved High-Quality Draft Sequence of Rhizobium leguminosarum bv. trifolii WSM2297.</title>
        <authorList>
            <consortium name="US DOE Joint Genome Institute"/>
            <person name="Lucas S."/>
            <person name="Han J."/>
            <person name="Lapidus A."/>
            <person name="Cheng J.-F."/>
            <person name="Goodwin L."/>
            <person name="Pitluck S."/>
            <person name="Peters L."/>
            <person name="Ovchinnikova G."/>
            <person name="Zhang X."/>
            <person name="Detter J.C."/>
            <person name="Han C."/>
            <person name="Tapia R."/>
            <person name="Land M."/>
            <person name="Hauser L."/>
            <person name="Kyrpides N."/>
            <person name="Ivanova N."/>
            <person name="Pagani I."/>
            <person name="Brau L."/>
            <person name="Yates R."/>
            <person name="O'Hara G."/>
            <person name="Rui T."/>
            <person name="Howieson J."/>
            <person name="Reeve W."/>
            <person name="Woyke T."/>
        </authorList>
    </citation>
    <scope>NUCLEOTIDE SEQUENCE [LARGE SCALE GENOMIC DNA]</scope>
    <source>
        <strain evidence="2 3">WSM2297</strain>
    </source>
</reference>
<accession>J0WEI7</accession>
<feature type="domain" description="SnoaL-like" evidence="1">
    <location>
        <begin position="36"/>
        <end position="138"/>
    </location>
</feature>
<organism evidence="2 3">
    <name type="scientific">Rhizobium leguminosarum bv. trifolii WSM2297</name>
    <dbReference type="NCBI Taxonomy" id="754762"/>
    <lineage>
        <taxon>Bacteria</taxon>
        <taxon>Pseudomonadati</taxon>
        <taxon>Pseudomonadota</taxon>
        <taxon>Alphaproteobacteria</taxon>
        <taxon>Hyphomicrobiales</taxon>
        <taxon>Rhizobiaceae</taxon>
        <taxon>Rhizobium/Agrobacterium group</taxon>
        <taxon>Rhizobium</taxon>
    </lineage>
</organism>
<dbReference type="EMBL" id="JH719393">
    <property type="protein sequence ID" value="EJC84251.1"/>
    <property type="molecule type" value="Genomic_DNA"/>
</dbReference>
<proteinExistence type="predicted"/>
<dbReference type="GO" id="GO:0016301">
    <property type="term" value="F:kinase activity"/>
    <property type="evidence" value="ECO:0007669"/>
    <property type="project" value="UniProtKB-KW"/>
</dbReference>
<protein>
    <submittedName>
        <fullName evidence="2">Protein with protein kinase II-like association domain</fullName>
    </submittedName>
</protein>
<dbReference type="Proteomes" id="UP000005732">
    <property type="component" value="Unassembled WGS sequence"/>
</dbReference>
<name>J0WEI7_RHILT</name>
<evidence type="ECO:0000313" key="2">
    <source>
        <dbReference type="EMBL" id="EJC84251.1"/>
    </source>
</evidence>
<sequence length="150" mass="17625">MSKSQESYEHDHSSEERVLADHLIGLEKAAIDKWFKGDTSGYETLWSTRSFTYFDAVVTERVDDLETIKNFLGSIHGKLFAEHYDFQSPRVQAVKDMAVLTYQLFSKTNLIDMEYNVVEVFQKEEDEWRVIHSTWSFIRPMDKKFPDTVV</sequence>
<dbReference type="Pfam" id="PF13474">
    <property type="entry name" value="SnoaL_3"/>
    <property type="match status" value="1"/>
</dbReference>
<dbReference type="InterPro" id="IPR032710">
    <property type="entry name" value="NTF2-like_dom_sf"/>
</dbReference>
<dbReference type="InterPro" id="IPR037401">
    <property type="entry name" value="SnoaL-like"/>
</dbReference>
<dbReference type="SUPFAM" id="SSF54427">
    <property type="entry name" value="NTF2-like"/>
    <property type="match status" value="1"/>
</dbReference>